<keyword evidence="2" id="KW-1185">Reference proteome</keyword>
<evidence type="ECO:0000313" key="2">
    <source>
        <dbReference type="Proteomes" id="UP001529510"/>
    </source>
</evidence>
<proteinExistence type="predicted"/>
<dbReference type="EMBL" id="JAMKFB020000024">
    <property type="protein sequence ID" value="KAL0156595.1"/>
    <property type="molecule type" value="Genomic_DNA"/>
</dbReference>
<dbReference type="PANTHER" id="PTHR13325">
    <property type="entry name" value="PROTEASE M50 MEMBRANE-BOUND TRANSCRIPTION FACTOR SITE 2 PROTEASE"/>
    <property type="match status" value="1"/>
</dbReference>
<feature type="non-terminal residue" evidence="1">
    <location>
        <position position="65"/>
    </location>
</feature>
<comment type="caution">
    <text evidence="1">The sequence shown here is derived from an EMBL/GenBank/DDBJ whole genome shotgun (WGS) entry which is preliminary data.</text>
</comment>
<dbReference type="AlphaFoldDB" id="A0ABD0N4G5"/>
<dbReference type="Proteomes" id="UP001529510">
    <property type="component" value="Unassembled WGS sequence"/>
</dbReference>
<name>A0ABD0N4G5_CIRMR</name>
<gene>
    <name evidence="1" type="ORF">M9458_047841</name>
</gene>
<accession>A0ABD0N4G5</accession>
<dbReference type="InterPro" id="IPR001193">
    <property type="entry name" value="MBTPS2"/>
</dbReference>
<sequence>FACLPARKTIEASRTCRTNTDCQTDFIPSLCLIPSLENQTRLIRVKHPPQTDMLFVGYPSHLQYS</sequence>
<dbReference type="PANTHER" id="PTHR13325:SF3">
    <property type="entry name" value="MEMBRANE-BOUND TRANSCRIPTION FACTOR SITE-2 PROTEASE"/>
    <property type="match status" value="1"/>
</dbReference>
<reference evidence="1 2" key="1">
    <citation type="submission" date="2024-05" db="EMBL/GenBank/DDBJ databases">
        <title>Genome sequencing and assembly of Indian major carp, Cirrhinus mrigala (Hamilton, 1822).</title>
        <authorList>
            <person name="Mohindra V."/>
            <person name="Chowdhury L.M."/>
            <person name="Lal K."/>
            <person name="Jena J.K."/>
        </authorList>
    </citation>
    <scope>NUCLEOTIDE SEQUENCE [LARGE SCALE GENOMIC DNA]</scope>
    <source>
        <strain evidence="1">CM1030</strain>
        <tissue evidence="1">Blood</tissue>
    </source>
</reference>
<feature type="non-terminal residue" evidence="1">
    <location>
        <position position="1"/>
    </location>
</feature>
<organism evidence="1 2">
    <name type="scientific">Cirrhinus mrigala</name>
    <name type="common">Mrigala</name>
    <dbReference type="NCBI Taxonomy" id="683832"/>
    <lineage>
        <taxon>Eukaryota</taxon>
        <taxon>Metazoa</taxon>
        <taxon>Chordata</taxon>
        <taxon>Craniata</taxon>
        <taxon>Vertebrata</taxon>
        <taxon>Euteleostomi</taxon>
        <taxon>Actinopterygii</taxon>
        <taxon>Neopterygii</taxon>
        <taxon>Teleostei</taxon>
        <taxon>Ostariophysi</taxon>
        <taxon>Cypriniformes</taxon>
        <taxon>Cyprinidae</taxon>
        <taxon>Labeoninae</taxon>
        <taxon>Labeonini</taxon>
        <taxon>Cirrhinus</taxon>
    </lineage>
</organism>
<evidence type="ECO:0000313" key="1">
    <source>
        <dbReference type="EMBL" id="KAL0156595.1"/>
    </source>
</evidence>
<protein>
    <submittedName>
        <fullName evidence="1">Uncharacterized protein</fullName>
    </submittedName>
</protein>